<evidence type="ECO:0000256" key="1">
    <source>
        <dbReference type="SAM" id="Phobius"/>
    </source>
</evidence>
<keyword evidence="3" id="KW-1185">Reference proteome</keyword>
<dbReference type="Proteomes" id="UP001289135">
    <property type="component" value="Unassembled WGS sequence"/>
</dbReference>
<keyword evidence="1" id="KW-0472">Membrane</keyword>
<evidence type="ECO:0000313" key="2">
    <source>
        <dbReference type="EMBL" id="MDZ5761162.1"/>
    </source>
</evidence>
<gene>
    <name evidence="2" type="ORF">Lyticum_00329</name>
</gene>
<dbReference type="PANTHER" id="PTHR30105:SF2">
    <property type="entry name" value="DIVERGENT POLYSACCHARIDE DEACETYLASE SUPERFAMILY"/>
    <property type="match status" value="1"/>
</dbReference>
<proteinExistence type="predicted"/>
<dbReference type="PANTHER" id="PTHR30105">
    <property type="entry name" value="UNCHARACTERIZED YIBQ-RELATED"/>
    <property type="match status" value="1"/>
</dbReference>
<dbReference type="Pfam" id="PF04748">
    <property type="entry name" value="Polysacc_deac_2"/>
    <property type="match status" value="1"/>
</dbReference>
<name>A0AAE5AGT5_9RICK</name>
<dbReference type="AlphaFoldDB" id="A0AAE5AGT5"/>
<feature type="transmembrane region" description="Helical" evidence="1">
    <location>
        <begin position="21"/>
        <end position="39"/>
    </location>
</feature>
<keyword evidence="1" id="KW-0812">Transmembrane</keyword>
<protein>
    <submittedName>
        <fullName evidence="2">Divergent polysaccharide deacetylase superfamily protein</fullName>
    </submittedName>
</protein>
<accession>A0AAE5AGT5</accession>
<dbReference type="RefSeq" id="WP_322498582.1">
    <property type="nucleotide sequence ID" value="NZ_JARGYU010000001.1"/>
</dbReference>
<dbReference type="GO" id="GO:0005975">
    <property type="term" value="P:carbohydrate metabolic process"/>
    <property type="evidence" value="ECO:0007669"/>
    <property type="project" value="InterPro"/>
</dbReference>
<dbReference type="InterPro" id="IPR011330">
    <property type="entry name" value="Glyco_hydro/deAcase_b/a-brl"/>
</dbReference>
<reference evidence="2" key="1">
    <citation type="submission" date="2023-02" db="EMBL/GenBank/DDBJ databases">
        <title>Host association and intracellularity evolved multiple times independently in the Rickettsiales.</title>
        <authorList>
            <person name="Castelli M."/>
            <person name="Nardi T."/>
            <person name="Gammuto L."/>
            <person name="Bellinzona G."/>
            <person name="Sabaneyeva E."/>
            <person name="Potekhin A."/>
            <person name="Serra V."/>
            <person name="Petroni G."/>
            <person name="Sassera D."/>
        </authorList>
    </citation>
    <scope>NUCLEOTIDE SEQUENCE</scope>
    <source>
        <strain evidence="2">USBL-36I1</strain>
    </source>
</reference>
<keyword evidence="1" id="KW-1133">Transmembrane helix</keyword>
<comment type="caution">
    <text evidence="2">The sequence shown here is derived from an EMBL/GenBank/DDBJ whole genome shotgun (WGS) entry which is preliminary data.</text>
</comment>
<dbReference type="Gene3D" id="3.20.20.370">
    <property type="entry name" value="Glycoside hydrolase/deacetylase"/>
    <property type="match status" value="1"/>
</dbReference>
<dbReference type="EMBL" id="JARGYU010000001">
    <property type="protein sequence ID" value="MDZ5761162.1"/>
    <property type="molecule type" value="Genomic_DNA"/>
</dbReference>
<dbReference type="SUPFAM" id="SSF88713">
    <property type="entry name" value="Glycoside hydrolase/deacetylase"/>
    <property type="match status" value="1"/>
</dbReference>
<evidence type="ECO:0000313" key="3">
    <source>
        <dbReference type="Proteomes" id="UP001289135"/>
    </source>
</evidence>
<organism evidence="2 3">
    <name type="scientific">Lyticum sinuosum</name>
    <dbReference type="NCBI Taxonomy" id="1332059"/>
    <lineage>
        <taxon>Bacteria</taxon>
        <taxon>Pseudomonadati</taxon>
        <taxon>Pseudomonadota</taxon>
        <taxon>Alphaproteobacteria</taxon>
        <taxon>Rickettsiales</taxon>
        <taxon>Lyticum</taxon>
    </lineage>
</organism>
<sequence>MNNHSIIKKTSSSENIRNKISLVKVSTFIIIIIILYFFWQKFYYFNDNHNINESYNHKADLLIKDNDSKNKMNGISHNPFIKNKLSQEDLQKQINPNKEIPPISDIENKPQKKAMLSFVIIDAGMSKNENKLLFTLPNHVTLGFNPYASELRNLLINASNSGYQTIIWLPVSTLNQKNNNTGNLSLKKNSSNEENLQKLRKILTLSKGVSGVYLAKDQDITNTDIFETVIMQELTKSNIYLAYWIITKYRNFHDVNDVNDDLIIKSDNSNKTNKIMFDFILDSELEPQKTLENINNIVAQSTNLGKPLIGVIRSYPMSIKVLREWLKYNKYNNNIKFYNLSSIMDLRNEKNNNK</sequence>
<dbReference type="InterPro" id="IPR006837">
    <property type="entry name" value="Divergent_DAC"/>
</dbReference>